<keyword evidence="1" id="KW-0472">Membrane</keyword>
<proteinExistence type="predicted"/>
<evidence type="ECO:0000313" key="3">
    <source>
        <dbReference type="EnsemblPlants" id="Pp3c10_5500V3.1"/>
    </source>
</evidence>
<dbReference type="EnsemblPlants" id="Pp3c10_5500V3.2">
    <property type="protein sequence ID" value="Pp3c10_5500V3.2"/>
    <property type="gene ID" value="Pp3c10_5500"/>
</dbReference>
<dbReference type="Gramene" id="Pp3c10_5500V3.2">
    <property type="protein sequence ID" value="Pp3c10_5500V3.2"/>
    <property type="gene ID" value="Pp3c10_5500"/>
</dbReference>
<dbReference type="RefSeq" id="XP_073392685.1">
    <property type="nucleotide sequence ID" value="XM_073536584.1"/>
</dbReference>
<dbReference type="PaxDb" id="3218-PP1S51_54V6.1"/>
<dbReference type="OrthoDB" id="409395at2759"/>
<gene>
    <name evidence="3" type="primary">LOC112288051</name>
    <name evidence="2" type="ORF">PHYPA_013468</name>
</gene>
<dbReference type="EMBL" id="ABEU02000010">
    <property type="protein sequence ID" value="PNR46349.1"/>
    <property type="molecule type" value="Genomic_DNA"/>
</dbReference>
<dbReference type="GeneID" id="112288051"/>
<dbReference type="InterPro" id="IPR007788">
    <property type="entry name" value="QCT"/>
</dbReference>
<evidence type="ECO:0000256" key="1">
    <source>
        <dbReference type="SAM" id="Phobius"/>
    </source>
</evidence>
<accession>A0A2K1JXW0</accession>
<keyword evidence="1" id="KW-0812">Transmembrane</keyword>
<reference evidence="2 4" key="1">
    <citation type="journal article" date="2008" name="Science">
        <title>The Physcomitrella genome reveals evolutionary insights into the conquest of land by plants.</title>
        <authorList>
            <person name="Rensing S."/>
            <person name="Lang D."/>
            <person name="Zimmer A."/>
            <person name="Terry A."/>
            <person name="Salamov A."/>
            <person name="Shapiro H."/>
            <person name="Nishiyama T."/>
            <person name="Perroud P.-F."/>
            <person name="Lindquist E."/>
            <person name="Kamisugi Y."/>
            <person name="Tanahashi T."/>
            <person name="Sakakibara K."/>
            <person name="Fujita T."/>
            <person name="Oishi K."/>
            <person name="Shin-I T."/>
            <person name="Kuroki Y."/>
            <person name="Toyoda A."/>
            <person name="Suzuki Y."/>
            <person name="Hashimoto A."/>
            <person name="Yamaguchi K."/>
            <person name="Sugano A."/>
            <person name="Kohara Y."/>
            <person name="Fujiyama A."/>
            <person name="Anterola A."/>
            <person name="Aoki S."/>
            <person name="Ashton N."/>
            <person name="Barbazuk W.B."/>
            <person name="Barker E."/>
            <person name="Bennetzen J."/>
            <person name="Bezanilla M."/>
            <person name="Blankenship R."/>
            <person name="Cho S.H."/>
            <person name="Dutcher S."/>
            <person name="Estelle M."/>
            <person name="Fawcett J.A."/>
            <person name="Gundlach H."/>
            <person name="Hanada K."/>
            <person name="Heyl A."/>
            <person name="Hicks K.A."/>
            <person name="Hugh J."/>
            <person name="Lohr M."/>
            <person name="Mayer K."/>
            <person name="Melkozernov A."/>
            <person name="Murata T."/>
            <person name="Nelson D."/>
            <person name="Pils B."/>
            <person name="Prigge M."/>
            <person name="Reiss B."/>
            <person name="Renner T."/>
            <person name="Rombauts S."/>
            <person name="Rushton P."/>
            <person name="Sanderfoot A."/>
            <person name="Schween G."/>
            <person name="Shiu S.-H."/>
            <person name="Stueber K."/>
            <person name="Theodoulou F.L."/>
            <person name="Tu H."/>
            <person name="Van de Peer Y."/>
            <person name="Verrier P.J."/>
            <person name="Waters E."/>
            <person name="Wood A."/>
            <person name="Yang L."/>
            <person name="Cove D."/>
            <person name="Cuming A."/>
            <person name="Hasebe M."/>
            <person name="Lucas S."/>
            <person name="Mishler D.B."/>
            <person name="Reski R."/>
            <person name="Grigoriev I."/>
            <person name="Quatrano R.S."/>
            <person name="Boore J.L."/>
        </authorList>
    </citation>
    <scope>NUCLEOTIDE SEQUENCE [LARGE SCALE GENOMIC DNA]</scope>
    <source>
        <strain evidence="3 4">cv. Gransden 2004</strain>
    </source>
</reference>
<keyword evidence="4" id="KW-1185">Reference proteome</keyword>
<evidence type="ECO:0000313" key="4">
    <source>
        <dbReference type="Proteomes" id="UP000006727"/>
    </source>
</evidence>
<dbReference type="Pfam" id="PF05096">
    <property type="entry name" value="Glu_cyclase_2"/>
    <property type="match status" value="1"/>
</dbReference>
<feature type="transmembrane region" description="Helical" evidence="1">
    <location>
        <begin position="49"/>
        <end position="67"/>
    </location>
</feature>
<keyword evidence="1" id="KW-1133">Transmembrane helix</keyword>
<dbReference type="STRING" id="3218.A0A2K1JXW0"/>
<dbReference type="EnsemblPlants" id="Pp3c10_5500V3.1">
    <property type="protein sequence ID" value="Pp3c10_5500V3.1"/>
    <property type="gene ID" value="Pp3c10_5500"/>
</dbReference>
<reference evidence="3" key="3">
    <citation type="submission" date="2020-12" db="UniProtKB">
        <authorList>
            <consortium name="EnsemblPlants"/>
        </authorList>
    </citation>
    <scope>IDENTIFICATION</scope>
</reference>
<dbReference type="InterPro" id="IPR011044">
    <property type="entry name" value="Quino_amine_DH_bsu"/>
</dbReference>
<dbReference type="RefSeq" id="XP_024387604.1">
    <property type="nucleotide sequence ID" value="XM_024531836.2"/>
</dbReference>
<sequence length="335" mass="37863">MGADHRNRRKRNFAGQSAAAEAMVRSKGKTGSGFFRADGRNAKVWRDSAMISLILLVGVFIFLGYSWSRSVPSRTGQEYRVYGYKIVAEYPHDPAAFTQGLFYDGNDTFYESTGLYGRSSVRKVDIKTGKVLRKRGMDRTIFGEGLTLWGSRLLQVTWLTKKGYIYDKNTLKLVGSFEHPMKDGWGLTSGKDHIVGSDGSANIYFMDPSNFKETRKVLVNDDGQPVPNLNELEYVKDEIWANVFQTECIARIAPQDGKVNGWILMHGLKSALITQGVVGLDVLNGIAWDSERDRLFVTGKLWPKVYEIELFDQTSHYNDLKAVRKMCIGAELNWR</sequence>
<dbReference type="GO" id="GO:0016603">
    <property type="term" value="F:glutaminyl-peptide cyclotransferase activity"/>
    <property type="evidence" value="ECO:0000318"/>
    <property type="project" value="GO_Central"/>
</dbReference>
<dbReference type="PANTHER" id="PTHR31270">
    <property type="entry name" value="GLUTAMINYL-PEPTIDE CYCLOTRANSFERASE"/>
    <property type="match status" value="1"/>
</dbReference>
<evidence type="ECO:0000313" key="2">
    <source>
        <dbReference type="EMBL" id="PNR46349.1"/>
    </source>
</evidence>
<dbReference type="Gramene" id="Pp3c10_5500V3.1">
    <property type="protein sequence ID" value="Pp3c10_5500V3.1"/>
    <property type="gene ID" value="Pp3c10_5500"/>
</dbReference>
<dbReference type="KEGG" id="ppp:112288051"/>
<dbReference type="SUPFAM" id="SSF50969">
    <property type="entry name" value="YVTN repeat-like/Quinoprotein amine dehydrogenase"/>
    <property type="match status" value="1"/>
</dbReference>
<evidence type="ECO:0008006" key="5">
    <source>
        <dbReference type="Google" id="ProtNLM"/>
    </source>
</evidence>
<dbReference type="Proteomes" id="UP000006727">
    <property type="component" value="Chromosome 10"/>
</dbReference>
<dbReference type="FunCoup" id="A0A2K1JXW0">
    <property type="interactions" value="428"/>
</dbReference>
<dbReference type="PANTHER" id="PTHR31270:SF1">
    <property type="entry name" value="GLUTAMINYL-PEPTIDE CYCLOTRANSFERASE"/>
    <property type="match status" value="1"/>
</dbReference>
<organism evidence="2">
    <name type="scientific">Physcomitrium patens</name>
    <name type="common">Spreading-leaved earth moss</name>
    <name type="synonym">Physcomitrella patens</name>
    <dbReference type="NCBI Taxonomy" id="3218"/>
    <lineage>
        <taxon>Eukaryota</taxon>
        <taxon>Viridiplantae</taxon>
        <taxon>Streptophyta</taxon>
        <taxon>Embryophyta</taxon>
        <taxon>Bryophyta</taxon>
        <taxon>Bryophytina</taxon>
        <taxon>Bryopsida</taxon>
        <taxon>Funariidae</taxon>
        <taxon>Funariales</taxon>
        <taxon>Funariaceae</taxon>
        <taxon>Physcomitrium</taxon>
    </lineage>
</organism>
<name>A0A2K1JXW0_PHYPA</name>
<protein>
    <recommendedName>
        <fullName evidence="5">Glutamine cyclotransferase</fullName>
    </recommendedName>
</protein>
<dbReference type="AlphaFoldDB" id="A0A2K1JXW0"/>
<dbReference type="OMA" id="YTDSFWI"/>
<reference evidence="2 4" key="2">
    <citation type="journal article" date="2018" name="Plant J.">
        <title>The Physcomitrella patens chromosome-scale assembly reveals moss genome structure and evolution.</title>
        <authorList>
            <person name="Lang D."/>
            <person name="Ullrich K.K."/>
            <person name="Murat F."/>
            <person name="Fuchs J."/>
            <person name="Jenkins J."/>
            <person name="Haas F.B."/>
            <person name="Piednoel M."/>
            <person name="Gundlach H."/>
            <person name="Van Bel M."/>
            <person name="Meyberg R."/>
            <person name="Vives C."/>
            <person name="Morata J."/>
            <person name="Symeonidi A."/>
            <person name="Hiss M."/>
            <person name="Muchero W."/>
            <person name="Kamisugi Y."/>
            <person name="Saleh O."/>
            <person name="Blanc G."/>
            <person name="Decker E.L."/>
            <person name="van Gessel N."/>
            <person name="Grimwood J."/>
            <person name="Hayes R.D."/>
            <person name="Graham S.W."/>
            <person name="Gunter L.E."/>
            <person name="McDaniel S.F."/>
            <person name="Hoernstein S.N.W."/>
            <person name="Larsson A."/>
            <person name="Li F.W."/>
            <person name="Perroud P.F."/>
            <person name="Phillips J."/>
            <person name="Ranjan P."/>
            <person name="Rokshar D.S."/>
            <person name="Rothfels C.J."/>
            <person name="Schneider L."/>
            <person name="Shu S."/>
            <person name="Stevenson D.W."/>
            <person name="Thummler F."/>
            <person name="Tillich M."/>
            <person name="Villarreal Aguilar J.C."/>
            <person name="Widiez T."/>
            <person name="Wong G.K."/>
            <person name="Wymore A."/>
            <person name="Zhang Y."/>
            <person name="Zimmer A.D."/>
            <person name="Quatrano R.S."/>
            <person name="Mayer K.F.X."/>
            <person name="Goodstein D."/>
            <person name="Casacuberta J.M."/>
            <person name="Vandepoele K."/>
            <person name="Reski R."/>
            <person name="Cuming A.C."/>
            <person name="Tuskan G.A."/>
            <person name="Maumus F."/>
            <person name="Salse J."/>
            <person name="Schmutz J."/>
            <person name="Rensing S.A."/>
        </authorList>
    </citation>
    <scope>NUCLEOTIDE SEQUENCE [LARGE SCALE GENOMIC DNA]</scope>
    <source>
        <strain evidence="3 4">cv. Gransden 2004</strain>
    </source>
</reference>